<accession>A0A2Z4LT25</accession>
<keyword evidence="3" id="KW-1185">Reference proteome</keyword>
<feature type="transmembrane region" description="Helical" evidence="1">
    <location>
        <begin position="6"/>
        <end position="27"/>
    </location>
</feature>
<keyword evidence="1" id="KW-0812">Transmembrane</keyword>
<name>A0A2Z4LT25_9FLAO</name>
<gene>
    <name evidence="2" type="ORF">HME9304_01884</name>
</gene>
<keyword evidence="1" id="KW-0472">Membrane</keyword>
<dbReference type="AlphaFoldDB" id="A0A2Z4LT25"/>
<evidence type="ECO:0000313" key="3">
    <source>
        <dbReference type="Proteomes" id="UP000248536"/>
    </source>
</evidence>
<protein>
    <submittedName>
        <fullName evidence="2">Uncharacterized protein</fullName>
    </submittedName>
</protein>
<organism evidence="2 3">
    <name type="scientific">Flagellimonas maritima</name>
    <dbReference type="NCBI Taxonomy" id="1383885"/>
    <lineage>
        <taxon>Bacteria</taxon>
        <taxon>Pseudomonadati</taxon>
        <taxon>Bacteroidota</taxon>
        <taxon>Flavobacteriia</taxon>
        <taxon>Flavobacteriales</taxon>
        <taxon>Flavobacteriaceae</taxon>
        <taxon>Flagellimonas</taxon>
    </lineage>
</organism>
<sequence>MPNGLNLVAFYFIRAIILSFWAIPFLIKIAPLIMDNFKFSNASIKNGLDGTV</sequence>
<dbReference type="KEGG" id="spon:HME9304_01884"/>
<dbReference type="Proteomes" id="UP000248536">
    <property type="component" value="Chromosome"/>
</dbReference>
<evidence type="ECO:0000256" key="1">
    <source>
        <dbReference type="SAM" id="Phobius"/>
    </source>
</evidence>
<keyword evidence="1" id="KW-1133">Transmembrane helix</keyword>
<dbReference type="EMBL" id="CP030104">
    <property type="protein sequence ID" value="AWX44879.1"/>
    <property type="molecule type" value="Genomic_DNA"/>
</dbReference>
<evidence type="ECO:0000313" key="2">
    <source>
        <dbReference type="EMBL" id="AWX44879.1"/>
    </source>
</evidence>
<reference evidence="2 3" key="1">
    <citation type="submission" date="2018-06" db="EMBL/GenBank/DDBJ databases">
        <title>Spongiibacterium sp. HME9304 Genome sequencing and assembly.</title>
        <authorList>
            <person name="Kang H."/>
            <person name="Kim H."/>
            <person name="Joh K."/>
        </authorList>
    </citation>
    <scope>NUCLEOTIDE SEQUENCE [LARGE SCALE GENOMIC DNA]</scope>
    <source>
        <strain evidence="2 3">HME9304</strain>
    </source>
</reference>
<proteinExistence type="predicted"/>